<keyword evidence="2" id="KW-1185">Reference proteome</keyword>
<dbReference type="Proteomes" id="UP000027265">
    <property type="component" value="Unassembled WGS sequence"/>
</dbReference>
<dbReference type="AlphaFoldDB" id="A0A067P8I5"/>
<dbReference type="EMBL" id="KL197765">
    <property type="protein sequence ID" value="KDQ50130.1"/>
    <property type="molecule type" value="Genomic_DNA"/>
</dbReference>
<gene>
    <name evidence="1" type="ORF">JAAARDRAFT_42310</name>
</gene>
<reference evidence="2" key="1">
    <citation type="journal article" date="2014" name="Proc. Natl. Acad. Sci. U.S.A.">
        <title>Extensive sampling of basidiomycete genomes demonstrates inadequacy of the white-rot/brown-rot paradigm for wood decay fungi.</title>
        <authorList>
            <person name="Riley R."/>
            <person name="Salamov A.A."/>
            <person name="Brown D.W."/>
            <person name="Nagy L.G."/>
            <person name="Floudas D."/>
            <person name="Held B.W."/>
            <person name="Levasseur A."/>
            <person name="Lombard V."/>
            <person name="Morin E."/>
            <person name="Otillar R."/>
            <person name="Lindquist E.A."/>
            <person name="Sun H."/>
            <person name="LaButti K.M."/>
            <person name="Schmutz J."/>
            <person name="Jabbour D."/>
            <person name="Luo H."/>
            <person name="Baker S.E."/>
            <person name="Pisabarro A.G."/>
            <person name="Walton J.D."/>
            <person name="Blanchette R.A."/>
            <person name="Henrissat B."/>
            <person name="Martin F."/>
            <person name="Cullen D."/>
            <person name="Hibbett D.S."/>
            <person name="Grigoriev I.V."/>
        </authorList>
    </citation>
    <scope>NUCLEOTIDE SEQUENCE [LARGE SCALE GENOMIC DNA]</scope>
    <source>
        <strain evidence="2">MUCL 33604</strain>
    </source>
</reference>
<dbReference type="InParanoid" id="A0A067P8I5"/>
<dbReference type="HOGENOM" id="CLU_2455045_0_0_1"/>
<organism evidence="1 2">
    <name type="scientific">Jaapia argillacea MUCL 33604</name>
    <dbReference type="NCBI Taxonomy" id="933084"/>
    <lineage>
        <taxon>Eukaryota</taxon>
        <taxon>Fungi</taxon>
        <taxon>Dikarya</taxon>
        <taxon>Basidiomycota</taxon>
        <taxon>Agaricomycotina</taxon>
        <taxon>Agaricomycetes</taxon>
        <taxon>Agaricomycetidae</taxon>
        <taxon>Jaapiales</taxon>
        <taxon>Jaapiaceae</taxon>
        <taxon>Jaapia</taxon>
    </lineage>
</organism>
<protein>
    <submittedName>
        <fullName evidence="1">Uncharacterized protein</fullName>
    </submittedName>
</protein>
<evidence type="ECO:0000313" key="2">
    <source>
        <dbReference type="Proteomes" id="UP000027265"/>
    </source>
</evidence>
<proteinExistence type="predicted"/>
<name>A0A067P8I5_9AGAM</name>
<accession>A0A067P8I5</accession>
<sequence>MLLRTTALPRLSAFPLPLSSLFYQASSVLSRSTVRLRGFYWKLVSALTMLLKTTALDSLNSLFLRHHCSIGLVFVVYAVRSVTEDSTGC</sequence>
<evidence type="ECO:0000313" key="1">
    <source>
        <dbReference type="EMBL" id="KDQ50130.1"/>
    </source>
</evidence>